<proteinExistence type="predicted"/>
<feature type="compositionally biased region" description="Basic and acidic residues" evidence="1">
    <location>
        <begin position="1"/>
        <end position="12"/>
    </location>
</feature>
<organism evidence="2">
    <name type="scientific">Arion vulgaris</name>
    <dbReference type="NCBI Taxonomy" id="1028688"/>
    <lineage>
        <taxon>Eukaryota</taxon>
        <taxon>Metazoa</taxon>
        <taxon>Spiralia</taxon>
        <taxon>Lophotrochozoa</taxon>
        <taxon>Mollusca</taxon>
        <taxon>Gastropoda</taxon>
        <taxon>Heterobranchia</taxon>
        <taxon>Euthyneura</taxon>
        <taxon>Panpulmonata</taxon>
        <taxon>Eupulmonata</taxon>
        <taxon>Stylommatophora</taxon>
        <taxon>Helicina</taxon>
        <taxon>Arionoidea</taxon>
        <taxon>Arionidae</taxon>
        <taxon>Arion</taxon>
    </lineage>
</organism>
<feature type="compositionally biased region" description="Low complexity" evidence="1">
    <location>
        <begin position="30"/>
        <end position="44"/>
    </location>
</feature>
<protein>
    <submittedName>
        <fullName evidence="2">Uncharacterized protein</fullName>
    </submittedName>
</protein>
<sequence length="91" mass="10281">KSRRSRSIEKHRKDSRNKQSSIDKRQYATSSSPSSDDSSKKGSSVRLKSTNKEKTLQKLGKNEIAEKSKSLEKHNTNLNEQVSTTQTLSDD</sequence>
<feature type="compositionally biased region" description="Basic and acidic residues" evidence="1">
    <location>
        <begin position="50"/>
        <end position="75"/>
    </location>
</feature>
<name>A0A0B6ZM68_9EUPU</name>
<accession>A0A0B6ZM68</accession>
<gene>
    <name evidence="2" type="primary">ORF71440</name>
</gene>
<reference evidence="2" key="1">
    <citation type="submission" date="2014-12" db="EMBL/GenBank/DDBJ databases">
        <title>Insight into the proteome of Arion vulgaris.</title>
        <authorList>
            <person name="Aradska J."/>
            <person name="Bulat T."/>
            <person name="Smidak R."/>
            <person name="Sarate P."/>
            <person name="Gangsoo J."/>
            <person name="Sialana F."/>
            <person name="Bilban M."/>
            <person name="Lubec G."/>
        </authorList>
    </citation>
    <scope>NUCLEOTIDE SEQUENCE</scope>
    <source>
        <tissue evidence="2">Skin</tissue>
    </source>
</reference>
<evidence type="ECO:0000313" key="2">
    <source>
        <dbReference type="EMBL" id="CEK69754.1"/>
    </source>
</evidence>
<dbReference type="AlphaFoldDB" id="A0A0B6ZM68"/>
<feature type="compositionally biased region" description="Polar residues" evidence="1">
    <location>
        <begin position="76"/>
        <end position="91"/>
    </location>
</feature>
<dbReference type="EMBL" id="HACG01022889">
    <property type="protein sequence ID" value="CEK69754.1"/>
    <property type="molecule type" value="Transcribed_RNA"/>
</dbReference>
<feature type="region of interest" description="Disordered" evidence="1">
    <location>
        <begin position="1"/>
        <end position="91"/>
    </location>
</feature>
<evidence type="ECO:0000256" key="1">
    <source>
        <dbReference type="SAM" id="MobiDB-lite"/>
    </source>
</evidence>
<feature type="non-terminal residue" evidence="2">
    <location>
        <position position="1"/>
    </location>
</feature>
<feature type="non-terminal residue" evidence="2">
    <location>
        <position position="91"/>
    </location>
</feature>